<dbReference type="Pfam" id="PF02775">
    <property type="entry name" value="TPP_enzyme_C"/>
    <property type="match status" value="1"/>
</dbReference>
<evidence type="ECO:0000256" key="5">
    <source>
        <dbReference type="ARBA" id="ARBA00022605"/>
    </source>
</evidence>
<protein>
    <recommendedName>
        <fullName evidence="4 14">Acetolactate synthase</fullName>
        <ecNumber evidence="4 14">2.2.1.6</ecNumber>
    </recommendedName>
</protein>
<keyword evidence="11 14" id="KW-0786">Thiamine pyrophosphate</keyword>
<dbReference type="InterPro" id="IPR045229">
    <property type="entry name" value="TPP_enz"/>
</dbReference>
<evidence type="ECO:0000259" key="15">
    <source>
        <dbReference type="Pfam" id="PF00205"/>
    </source>
</evidence>
<evidence type="ECO:0000256" key="12">
    <source>
        <dbReference type="ARBA" id="ARBA00023304"/>
    </source>
</evidence>
<comment type="cofactor">
    <cofactor evidence="14">
        <name>thiamine diphosphate</name>
        <dbReference type="ChEBI" id="CHEBI:58937"/>
    </cofactor>
    <text evidence="14">Binds 1 thiamine pyrophosphate per subunit.</text>
</comment>
<dbReference type="RefSeq" id="WP_085544678.1">
    <property type="nucleotide sequence ID" value="NZ_FXBB01000016.1"/>
</dbReference>
<dbReference type="Gene3D" id="3.40.50.970">
    <property type="match status" value="2"/>
</dbReference>
<evidence type="ECO:0000313" key="18">
    <source>
        <dbReference type="EMBL" id="SMG31496.1"/>
    </source>
</evidence>
<dbReference type="UniPathway" id="UPA00049">
    <property type="reaction ID" value="UER00059"/>
</dbReference>
<evidence type="ECO:0000256" key="1">
    <source>
        <dbReference type="ARBA" id="ARBA00004974"/>
    </source>
</evidence>
<dbReference type="InterPro" id="IPR012000">
    <property type="entry name" value="Thiamin_PyroP_enz_cen_dom"/>
</dbReference>
<organism evidence="18 19">
    <name type="scientific">Dethiosulfovibrio salsuginis</name>
    <dbReference type="NCBI Taxonomy" id="561720"/>
    <lineage>
        <taxon>Bacteria</taxon>
        <taxon>Thermotogati</taxon>
        <taxon>Synergistota</taxon>
        <taxon>Synergistia</taxon>
        <taxon>Synergistales</taxon>
        <taxon>Dethiosulfovibrionaceae</taxon>
        <taxon>Dethiosulfovibrio</taxon>
    </lineage>
</organism>
<dbReference type="PROSITE" id="PS00187">
    <property type="entry name" value="TPP_ENZYMES"/>
    <property type="match status" value="1"/>
</dbReference>
<feature type="domain" description="Thiamine pyrophosphate enzyme TPP-binding" evidence="16">
    <location>
        <begin position="376"/>
        <end position="523"/>
    </location>
</feature>
<comment type="pathway">
    <text evidence="2 14">Amino-acid biosynthesis; L-valine biosynthesis; L-valine from pyruvate: step 1/4.</text>
</comment>
<evidence type="ECO:0000256" key="7">
    <source>
        <dbReference type="ARBA" id="ARBA00022679"/>
    </source>
</evidence>
<evidence type="ECO:0000256" key="9">
    <source>
        <dbReference type="ARBA" id="ARBA00022827"/>
    </source>
</evidence>
<keyword evidence="5 14" id="KW-0028">Amino-acid biosynthesis</keyword>
<evidence type="ECO:0000256" key="8">
    <source>
        <dbReference type="ARBA" id="ARBA00022723"/>
    </source>
</evidence>
<name>A0A1X7JSW9_9BACT</name>
<keyword evidence="12 14" id="KW-0100">Branched-chain amino acid biosynthesis</keyword>
<evidence type="ECO:0000256" key="2">
    <source>
        <dbReference type="ARBA" id="ARBA00005025"/>
    </source>
</evidence>
<dbReference type="GO" id="GO:0005948">
    <property type="term" value="C:acetolactate synthase complex"/>
    <property type="evidence" value="ECO:0007669"/>
    <property type="project" value="TreeGrafter"/>
</dbReference>
<gene>
    <name evidence="18" type="ORF">SAMN06275492_11614</name>
</gene>
<dbReference type="InterPro" id="IPR012846">
    <property type="entry name" value="Acetolactate_synth_lsu"/>
</dbReference>
<dbReference type="UniPathway" id="UPA00047">
    <property type="reaction ID" value="UER00055"/>
</dbReference>
<reference evidence="19" key="1">
    <citation type="submission" date="2017-04" db="EMBL/GenBank/DDBJ databases">
        <authorList>
            <person name="Varghese N."/>
            <person name="Submissions S."/>
        </authorList>
    </citation>
    <scope>NUCLEOTIDE SEQUENCE [LARGE SCALE GENOMIC DNA]</scope>
    <source>
        <strain evidence="19">USBA 82</strain>
    </source>
</reference>
<keyword evidence="7 14" id="KW-0808">Transferase</keyword>
<dbReference type="InterPro" id="IPR039368">
    <property type="entry name" value="AHAS_TPP"/>
</dbReference>
<feature type="domain" description="Thiamine pyrophosphate enzyme central" evidence="15">
    <location>
        <begin position="195"/>
        <end position="327"/>
    </location>
</feature>
<dbReference type="SUPFAM" id="SSF52518">
    <property type="entry name" value="Thiamin diphosphate-binding fold (THDP-binding)"/>
    <property type="match status" value="2"/>
</dbReference>
<dbReference type="Pfam" id="PF00205">
    <property type="entry name" value="TPP_enzyme_M"/>
    <property type="match status" value="1"/>
</dbReference>
<dbReference type="EMBL" id="FXBB01000016">
    <property type="protein sequence ID" value="SMG31496.1"/>
    <property type="molecule type" value="Genomic_DNA"/>
</dbReference>
<evidence type="ECO:0000256" key="6">
    <source>
        <dbReference type="ARBA" id="ARBA00022630"/>
    </source>
</evidence>
<dbReference type="GO" id="GO:0030976">
    <property type="term" value="F:thiamine pyrophosphate binding"/>
    <property type="evidence" value="ECO:0007669"/>
    <property type="project" value="UniProtKB-UniRule"/>
</dbReference>
<keyword evidence="6" id="KW-0285">Flavoprotein</keyword>
<dbReference type="CDD" id="cd07035">
    <property type="entry name" value="TPP_PYR_POX_like"/>
    <property type="match status" value="1"/>
</dbReference>
<dbReference type="FunFam" id="3.40.50.1220:FF:000008">
    <property type="entry name" value="Acetolactate synthase"/>
    <property type="match status" value="1"/>
</dbReference>
<evidence type="ECO:0000256" key="3">
    <source>
        <dbReference type="ARBA" id="ARBA00007812"/>
    </source>
</evidence>
<evidence type="ECO:0000256" key="14">
    <source>
        <dbReference type="RuleBase" id="RU003591"/>
    </source>
</evidence>
<dbReference type="GO" id="GO:0009099">
    <property type="term" value="P:L-valine biosynthetic process"/>
    <property type="evidence" value="ECO:0007669"/>
    <property type="project" value="UniProtKB-UniPathway"/>
</dbReference>
<dbReference type="PANTHER" id="PTHR18968:SF13">
    <property type="entry name" value="ACETOLACTATE SYNTHASE CATALYTIC SUBUNIT, MITOCHONDRIAL"/>
    <property type="match status" value="1"/>
</dbReference>
<proteinExistence type="inferred from homology"/>
<dbReference type="Proteomes" id="UP000193355">
    <property type="component" value="Unassembled WGS sequence"/>
</dbReference>
<accession>A0A1X7JSW9</accession>
<keyword evidence="9" id="KW-0274">FAD</keyword>
<dbReference type="InterPro" id="IPR029035">
    <property type="entry name" value="DHS-like_NAD/FAD-binding_dom"/>
</dbReference>
<sequence>MADGMTGADIIVKVLEGSGTDVVFGIPGGTVIPLYDSLYGSSLRHVLARHEQGACFEAAGYARASGKVGVCLATSGPGALNTLTALADSYADSVSLVVITGQVGANLRGTDAFQEADLFGSSLSMVKHSFSVESADDLEAVMGSAFTIASSGRPGPVLVDVPVSVQRQVAEDPRRGGVPLRTGDVVSNSREILSILPYLRKALKPVILAGGGVIASDASEELSKLARACSIPVATSLMGKGGFPEGDPLSLGMAGMHGTERANRALSDADLIVSLGCRFSDRTTAKASGFGKGAAIVQVDIDAAEVGKIIPVDLGVVSDIRQALEALNRSGELTSLGRDRGIPRGTFEEDHGFSPKAIMETIRDRLRADDVITTEVGQHQMWAALHWRSDLPRTFITSGGQGTMGFGLPAAIGASMARPGRPVVCLAGDGSFLMNSQEMETAVRYGLPVKVVVFNNRSLGMVRQWQELFWNRRYSATVEAPSCDFAALARAYGAEGINVSSMKELESAIDDFLSSPGPSLMECPIEQEEKVFPMVPAGADLGDFIVEPPK</sequence>
<evidence type="ECO:0000256" key="11">
    <source>
        <dbReference type="ARBA" id="ARBA00023052"/>
    </source>
</evidence>
<dbReference type="SUPFAM" id="SSF52467">
    <property type="entry name" value="DHS-like NAD/FAD-binding domain"/>
    <property type="match status" value="1"/>
</dbReference>
<comment type="pathway">
    <text evidence="1 14">Amino-acid biosynthesis; L-isoleucine biosynthesis; L-isoleucine from 2-oxobutanoate: step 1/4.</text>
</comment>
<keyword evidence="19" id="KW-1185">Reference proteome</keyword>
<dbReference type="NCBIfam" id="TIGR00118">
    <property type="entry name" value="acolac_lg"/>
    <property type="match status" value="1"/>
</dbReference>
<dbReference type="AlphaFoldDB" id="A0A1X7JSW9"/>
<dbReference type="FunFam" id="3.40.50.970:FF:000007">
    <property type="entry name" value="Acetolactate synthase"/>
    <property type="match status" value="1"/>
</dbReference>
<evidence type="ECO:0000313" key="19">
    <source>
        <dbReference type="Proteomes" id="UP000193355"/>
    </source>
</evidence>
<dbReference type="STRING" id="561720.SAMN06275492_11614"/>
<dbReference type="GO" id="GO:0000287">
    <property type="term" value="F:magnesium ion binding"/>
    <property type="evidence" value="ECO:0007669"/>
    <property type="project" value="UniProtKB-UniRule"/>
</dbReference>
<dbReference type="GO" id="GO:0050660">
    <property type="term" value="F:flavin adenine dinucleotide binding"/>
    <property type="evidence" value="ECO:0007669"/>
    <property type="project" value="InterPro"/>
</dbReference>
<dbReference type="CDD" id="cd02015">
    <property type="entry name" value="TPP_AHAS"/>
    <property type="match status" value="1"/>
</dbReference>
<keyword evidence="10 14" id="KW-0460">Magnesium</keyword>
<dbReference type="InterPro" id="IPR011766">
    <property type="entry name" value="TPP_enzyme_TPP-bd"/>
</dbReference>
<comment type="catalytic activity">
    <reaction evidence="13 14">
        <text>2 pyruvate + H(+) = (2S)-2-acetolactate + CO2</text>
        <dbReference type="Rhea" id="RHEA:25249"/>
        <dbReference type="ChEBI" id="CHEBI:15361"/>
        <dbReference type="ChEBI" id="CHEBI:15378"/>
        <dbReference type="ChEBI" id="CHEBI:16526"/>
        <dbReference type="ChEBI" id="CHEBI:58476"/>
        <dbReference type="EC" id="2.2.1.6"/>
    </reaction>
</comment>
<dbReference type="InterPro" id="IPR000399">
    <property type="entry name" value="TPP-bd_CS"/>
</dbReference>
<comment type="cofactor">
    <cofactor evidence="14">
        <name>Mg(2+)</name>
        <dbReference type="ChEBI" id="CHEBI:18420"/>
    </cofactor>
    <text evidence="14">Binds 1 Mg(2+) ion per subunit.</text>
</comment>
<dbReference type="GO" id="GO:0009097">
    <property type="term" value="P:isoleucine biosynthetic process"/>
    <property type="evidence" value="ECO:0007669"/>
    <property type="project" value="UniProtKB-UniPathway"/>
</dbReference>
<dbReference type="InterPro" id="IPR029061">
    <property type="entry name" value="THDP-binding"/>
</dbReference>
<dbReference type="EC" id="2.2.1.6" evidence="4 14"/>
<evidence type="ECO:0000256" key="4">
    <source>
        <dbReference type="ARBA" id="ARBA00013145"/>
    </source>
</evidence>
<evidence type="ECO:0000256" key="13">
    <source>
        <dbReference type="ARBA" id="ARBA00048670"/>
    </source>
</evidence>
<evidence type="ECO:0000259" key="17">
    <source>
        <dbReference type="Pfam" id="PF02776"/>
    </source>
</evidence>
<dbReference type="Pfam" id="PF02776">
    <property type="entry name" value="TPP_enzyme_N"/>
    <property type="match status" value="1"/>
</dbReference>
<dbReference type="Gene3D" id="3.40.50.1220">
    <property type="entry name" value="TPP-binding domain"/>
    <property type="match status" value="1"/>
</dbReference>
<dbReference type="OrthoDB" id="4494979at2"/>
<evidence type="ECO:0000259" key="16">
    <source>
        <dbReference type="Pfam" id="PF02775"/>
    </source>
</evidence>
<dbReference type="PANTHER" id="PTHR18968">
    <property type="entry name" value="THIAMINE PYROPHOSPHATE ENZYMES"/>
    <property type="match status" value="1"/>
</dbReference>
<dbReference type="InterPro" id="IPR012001">
    <property type="entry name" value="Thiamin_PyroP_enz_TPP-bd_dom"/>
</dbReference>
<keyword evidence="8 14" id="KW-0479">Metal-binding</keyword>
<dbReference type="GO" id="GO:0003984">
    <property type="term" value="F:acetolactate synthase activity"/>
    <property type="evidence" value="ECO:0007669"/>
    <property type="project" value="UniProtKB-EC"/>
</dbReference>
<evidence type="ECO:0000256" key="10">
    <source>
        <dbReference type="ARBA" id="ARBA00022842"/>
    </source>
</evidence>
<feature type="domain" description="Thiamine pyrophosphate enzyme N-terminal TPP-binding" evidence="17">
    <location>
        <begin position="5"/>
        <end position="117"/>
    </location>
</feature>
<dbReference type="FunFam" id="3.40.50.970:FF:000016">
    <property type="entry name" value="Acetolactate synthase"/>
    <property type="match status" value="1"/>
</dbReference>
<comment type="similarity">
    <text evidence="3 14">Belongs to the TPP enzyme family.</text>
</comment>